<feature type="region of interest" description="Disordered" evidence="1">
    <location>
        <begin position="602"/>
        <end position="712"/>
    </location>
</feature>
<dbReference type="OrthoDB" id="3596986at2759"/>
<keyword evidence="3" id="KW-1185">Reference proteome</keyword>
<dbReference type="Proteomes" id="UP000007148">
    <property type="component" value="Unassembled WGS sequence"/>
</dbReference>
<protein>
    <submittedName>
        <fullName evidence="2">Uncharacterized protein</fullName>
    </submittedName>
</protein>
<organism evidence="2 3">
    <name type="scientific">Serendipita indica (strain DSM 11827)</name>
    <name type="common">Root endophyte fungus</name>
    <name type="synonym">Piriformospora indica</name>
    <dbReference type="NCBI Taxonomy" id="1109443"/>
    <lineage>
        <taxon>Eukaryota</taxon>
        <taxon>Fungi</taxon>
        <taxon>Dikarya</taxon>
        <taxon>Basidiomycota</taxon>
        <taxon>Agaricomycotina</taxon>
        <taxon>Agaricomycetes</taxon>
        <taxon>Sebacinales</taxon>
        <taxon>Serendipitaceae</taxon>
        <taxon>Serendipita</taxon>
    </lineage>
</organism>
<dbReference type="eggNOG" id="ENOG502T2WI">
    <property type="taxonomic scope" value="Eukaryota"/>
</dbReference>
<evidence type="ECO:0000256" key="1">
    <source>
        <dbReference type="SAM" id="MobiDB-lite"/>
    </source>
</evidence>
<name>G4T5X3_SERID</name>
<comment type="caution">
    <text evidence="2">The sequence shown here is derived from an EMBL/GenBank/DDBJ whole genome shotgun (WGS) entry which is preliminary data.</text>
</comment>
<feature type="compositionally biased region" description="Polar residues" evidence="1">
    <location>
        <begin position="659"/>
        <end position="676"/>
    </location>
</feature>
<evidence type="ECO:0000313" key="3">
    <source>
        <dbReference type="Proteomes" id="UP000007148"/>
    </source>
</evidence>
<gene>
    <name evidence="2" type="ORF">PIIN_00405</name>
</gene>
<dbReference type="InParanoid" id="G4T5X3"/>
<dbReference type="EMBL" id="CAFZ01000005">
    <property type="protein sequence ID" value="CCA66724.1"/>
    <property type="molecule type" value="Genomic_DNA"/>
</dbReference>
<feature type="compositionally biased region" description="Basic residues" evidence="1">
    <location>
        <begin position="614"/>
        <end position="626"/>
    </location>
</feature>
<reference evidence="2 3" key="1">
    <citation type="journal article" date="2011" name="PLoS Pathog.">
        <title>Endophytic Life Strategies Decoded by Genome and Transcriptome Analyses of the Mutualistic Root Symbiont Piriformospora indica.</title>
        <authorList>
            <person name="Zuccaro A."/>
            <person name="Lahrmann U."/>
            <person name="Guldener U."/>
            <person name="Langen G."/>
            <person name="Pfiffi S."/>
            <person name="Biedenkopf D."/>
            <person name="Wong P."/>
            <person name="Samans B."/>
            <person name="Grimm C."/>
            <person name="Basiewicz M."/>
            <person name="Murat C."/>
            <person name="Martin F."/>
            <person name="Kogel K.H."/>
        </authorList>
    </citation>
    <scope>NUCLEOTIDE SEQUENCE [LARGE SCALE GENOMIC DNA]</scope>
    <source>
        <strain evidence="2 3">DSM 11827</strain>
    </source>
</reference>
<proteinExistence type="predicted"/>
<dbReference type="AlphaFoldDB" id="G4T5X3"/>
<accession>G4T5X3</accession>
<evidence type="ECO:0000313" key="2">
    <source>
        <dbReference type="EMBL" id="CCA66724.1"/>
    </source>
</evidence>
<dbReference type="HOGENOM" id="CLU_425886_0_0_1"/>
<sequence>MHMTFLARPGFRPDITACLRLIELCLATGPVVNRTFCKRLSMNITSLLQEVPSIDRTRRKPWEDTVTSAKAVGDVHAPSEPLGREIERIVLQDASRPFQTAQSYGHLSPSLGSYYLKRSERENDKVGLPPLVQPDYGSIETTEGSARTRRDPFSTAQRDQHMPGAGQPPFTDDTRPFEANSPLSLKRQLDESNRPRTSNIVTSTPLLPPPRTPSPALDPVHLGTYVYPNLPFPIRRSLLPYNRRTTMNILVPRSHFPLGTVGVDPRARSLWGGIPYVDERKIYTDDSDVLFAALHSGIVELEELQKGSGRDLDLTLRVFPASEYGRYVGGPGAAGLTSASWGNSHEGAAFMITSHSWLQGNIKKTYTRQTRKARIAEENCRRVAIMGSSDPSFVLSLKPKPVVSPPPGSLPVKLERSALEEELQAVSVSGLWQNASGIKYDPLTFYLLLFHKNESSEEQSAKSNKYSPYPKRVRPIRYNPDIILEHSNRPLERFVLVATSPERTALATPMTYNLYREEPPAKMERLPETLPSKPSLKEGSTENVVLTKSIRFAEAPQTKGESLRHLIHENLSAQDISFAPEGFSINGVLYPVERWRWSENRLEPPAPLVPPKPRLLKKKTKRRSKAKKEQSAPENPAESADTAVDTQDTSDMQVDGPDTTDQASSKVVPTTQNETQDAGEPSAVAAEPTKEPPQSASHAADGEEREEGELSG</sequence>
<dbReference type="STRING" id="1109443.G4T5X3"/>
<feature type="compositionally biased region" description="Acidic residues" evidence="1">
    <location>
        <begin position="703"/>
        <end position="712"/>
    </location>
</feature>
<feature type="compositionally biased region" description="Pro residues" evidence="1">
    <location>
        <begin position="604"/>
        <end position="613"/>
    </location>
</feature>
<feature type="region of interest" description="Disordered" evidence="1">
    <location>
        <begin position="125"/>
        <end position="213"/>
    </location>
</feature>